<keyword evidence="2" id="KW-1185">Reference proteome</keyword>
<dbReference type="Proteomes" id="UP000245910">
    <property type="component" value="Chromosome I"/>
</dbReference>
<reference evidence="2" key="1">
    <citation type="submission" date="2014-10" db="EMBL/GenBank/DDBJ databases">
        <authorList>
            <person name="King R."/>
        </authorList>
    </citation>
    <scope>NUCLEOTIDE SEQUENCE [LARGE SCALE GENOMIC DNA]</scope>
    <source>
        <strain evidence="2">A3/5</strain>
    </source>
</reference>
<evidence type="ECO:0000313" key="1">
    <source>
        <dbReference type="EMBL" id="CEI67803.1"/>
    </source>
</evidence>
<accession>A0A2L2TIE8</accession>
<protein>
    <recommendedName>
        <fullName evidence="3">ADF-H domain-containing protein</fullName>
    </recommendedName>
</protein>
<dbReference type="AlphaFoldDB" id="A0A2L2TIE8"/>
<name>A0A2L2TIE8_9HYPO</name>
<sequence length="160" mass="18268">MSPTSLERETINIPSTRDQPATVPCYDFEDCIRSALQNWQEGDLLQLVVDHEEELIQFVSLNRDIAPDLVNKHLESANAKNVALYRSPISHDTILIWYRCSATSSVKRIRTQNRVRRDLVWYASGEGVRDIVTLVQLSMHSNEHVTVSKLKDICCIADET</sequence>
<evidence type="ECO:0000313" key="2">
    <source>
        <dbReference type="Proteomes" id="UP000245910"/>
    </source>
</evidence>
<evidence type="ECO:0008006" key="3">
    <source>
        <dbReference type="Google" id="ProtNLM"/>
    </source>
</evidence>
<organism evidence="1 2">
    <name type="scientific">Fusarium venenatum</name>
    <dbReference type="NCBI Taxonomy" id="56646"/>
    <lineage>
        <taxon>Eukaryota</taxon>
        <taxon>Fungi</taxon>
        <taxon>Dikarya</taxon>
        <taxon>Ascomycota</taxon>
        <taxon>Pezizomycotina</taxon>
        <taxon>Sordariomycetes</taxon>
        <taxon>Hypocreomycetidae</taxon>
        <taxon>Hypocreales</taxon>
        <taxon>Nectriaceae</taxon>
        <taxon>Fusarium</taxon>
    </lineage>
</organism>
<proteinExistence type="predicted"/>
<dbReference type="EMBL" id="LN649229">
    <property type="protein sequence ID" value="CEI67803.1"/>
    <property type="molecule type" value="Genomic_DNA"/>
</dbReference>